<sequence>MKPSYRQIPRASVECEDDTSRPKRQLHPFSLILLILWGSFTVGLLCLLEVAVTHGPRSAREDDNFHPSWTLITLPTILLTVFTQAHVPITAFHLARIAVSALENPKTTPNSWAELFWLADQEWTGPVGIVKTAFISIRSRTRASFNYILFATTCAVALVTPVLLSQAYQVRQVLITGLNREIRLSAVSLSDMSYLGPEMLSAVGLASWETGLSVTDMYNTSLFIPKEQPRDTTLHPQDFFFAGDIGNASAILPGLRLQGNCAPLDIRDPVFLSDDLTIQVDFFNKYARSHGTGLDDEAPTYQLWQNLTDFDANLTLAIWDQIRPGSESGILLYNYDGSATPSSIKMHGLIQCNSTVSTGTASISGVDRTYTNFTRQNVTGQEGPIDDPIFNFLNTFNHRPPALNSSDSMDFSNSPIFRGFGFDPGNTIHLPDPPSPLTISEGLWSGAAHYVAALATLYKKQDQPFNASVPRNVALYTRDTHYAVAAYVMFILWLTLLAVATAWGYRRSFSPSLNSYVAAELIYRERFLLEDVPIGAAGDNDRLKAPFKPVGLCSDRELAQELKRRSTT</sequence>
<feature type="transmembrane region" description="Helical" evidence="2">
    <location>
        <begin position="482"/>
        <end position="505"/>
    </location>
</feature>
<organism evidence="3 4">
    <name type="scientific">Marasmius crinis-equi</name>
    <dbReference type="NCBI Taxonomy" id="585013"/>
    <lineage>
        <taxon>Eukaryota</taxon>
        <taxon>Fungi</taxon>
        <taxon>Dikarya</taxon>
        <taxon>Basidiomycota</taxon>
        <taxon>Agaricomycotina</taxon>
        <taxon>Agaricomycetes</taxon>
        <taxon>Agaricomycetidae</taxon>
        <taxon>Agaricales</taxon>
        <taxon>Marasmiineae</taxon>
        <taxon>Marasmiaceae</taxon>
        <taxon>Marasmius</taxon>
    </lineage>
</organism>
<keyword evidence="2" id="KW-1133">Transmembrane helix</keyword>
<feature type="transmembrane region" description="Helical" evidence="2">
    <location>
        <begin position="31"/>
        <end position="52"/>
    </location>
</feature>
<evidence type="ECO:0000256" key="1">
    <source>
        <dbReference type="SAM" id="MobiDB-lite"/>
    </source>
</evidence>
<feature type="region of interest" description="Disordered" evidence="1">
    <location>
        <begin position="1"/>
        <end position="21"/>
    </location>
</feature>
<keyword evidence="2" id="KW-0472">Membrane</keyword>
<evidence type="ECO:0000313" key="3">
    <source>
        <dbReference type="EMBL" id="KAL0572125.1"/>
    </source>
</evidence>
<evidence type="ECO:0000256" key="2">
    <source>
        <dbReference type="SAM" id="Phobius"/>
    </source>
</evidence>
<evidence type="ECO:0000313" key="4">
    <source>
        <dbReference type="Proteomes" id="UP001465976"/>
    </source>
</evidence>
<comment type="caution">
    <text evidence="3">The sequence shown here is derived from an EMBL/GenBank/DDBJ whole genome shotgun (WGS) entry which is preliminary data.</text>
</comment>
<feature type="transmembrane region" description="Helical" evidence="2">
    <location>
        <begin position="145"/>
        <end position="164"/>
    </location>
</feature>
<accession>A0ABR3F9Z7</accession>
<name>A0ABR3F9Z7_9AGAR</name>
<dbReference type="Proteomes" id="UP001465976">
    <property type="component" value="Unassembled WGS sequence"/>
</dbReference>
<keyword evidence="2" id="KW-0812">Transmembrane</keyword>
<proteinExistence type="predicted"/>
<gene>
    <name evidence="3" type="ORF">V5O48_009838</name>
</gene>
<protein>
    <recommendedName>
        <fullName evidence="5">Transmembrane protein</fullName>
    </recommendedName>
</protein>
<dbReference type="EMBL" id="JBAHYK010000669">
    <property type="protein sequence ID" value="KAL0572125.1"/>
    <property type="molecule type" value="Genomic_DNA"/>
</dbReference>
<feature type="transmembrane region" description="Helical" evidence="2">
    <location>
        <begin position="72"/>
        <end position="95"/>
    </location>
</feature>
<reference evidence="3 4" key="1">
    <citation type="submission" date="2024-02" db="EMBL/GenBank/DDBJ databases">
        <title>A draft genome for the cacao thread blight pathogen Marasmius crinis-equi.</title>
        <authorList>
            <person name="Cohen S.P."/>
            <person name="Baruah I.K."/>
            <person name="Amoako-Attah I."/>
            <person name="Bukari Y."/>
            <person name="Meinhardt L.W."/>
            <person name="Bailey B.A."/>
        </authorList>
    </citation>
    <scope>NUCLEOTIDE SEQUENCE [LARGE SCALE GENOMIC DNA]</scope>
    <source>
        <strain evidence="3 4">GH-76</strain>
    </source>
</reference>
<evidence type="ECO:0008006" key="5">
    <source>
        <dbReference type="Google" id="ProtNLM"/>
    </source>
</evidence>
<keyword evidence="4" id="KW-1185">Reference proteome</keyword>